<proteinExistence type="predicted"/>
<dbReference type="InterPro" id="IPR036890">
    <property type="entry name" value="HATPase_C_sf"/>
</dbReference>
<evidence type="ECO:0000313" key="3">
    <source>
        <dbReference type="Proteomes" id="UP001165667"/>
    </source>
</evidence>
<protein>
    <submittedName>
        <fullName evidence="2">ATP-binding protein</fullName>
    </submittedName>
</protein>
<organism evidence="2 3">
    <name type="scientific">Lichenifustis flavocetrariae</name>
    <dbReference type="NCBI Taxonomy" id="2949735"/>
    <lineage>
        <taxon>Bacteria</taxon>
        <taxon>Pseudomonadati</taxon>
        <taxon>Pseudomonadota</taxon>
        <taxon>Alphaproteobacteria</taxon>
        <taxon>Hyphomicrobiales</taxon>
        <taxon>Lichenihabitantaceae</taxon>
        <taxon>Lichenifustis</taxon>
    </lineage>
</organism>
<keyword evidence="2" id="KW-0067">ATP-binding</keyword>
<dbReference type="Proteomes" id="UP001165667">
    <property type="component" value="Unassembled WGS sequence"/>
</dbReference>
<evidence type="ECO:0000313" key="2">
    <source>
        <dbReference type="EMBL" id="MCW6511564.1"/>
    </source>
</evidence>
<dbReference type="Gene3D" id="3.30.565.10">
    <property type="entry name" value="Histidine kinase-like ATPase, C-terminal domain"/>
    <property type="match status" value="1"/>
</dbReference>
<feature type="domain" description="Histidine kinase/HSP90-like ATPase" evidence="1">
    <location>
        <begin position="36"/>
        <end position="136"/>
    </location>
</feature>
<dbReference type="RefSeq" id="WP_282587941.1">
    <property type="nucleotide sequence ID" value="NZ_JAMOIM010000028.1"/>
</dbReference>
<dbReference type="SMART" id="SM00387">
    <property type="entry name" value="HATPase_c"/>
    <property type="match status" value="1"/>
</dbReference>
<name>A0AA41YZS2_9HYPH</name>
<dbReference type="SUPFAM" id="SSF55874">
    <property type="entry name" value="ATPase domain of HSP90 chaperone/DNA topoisomerase II/histidine kinase"/>
    <property type="match status" value="1"/>
</dbReference>
<dbReference type="GO" id="GO:0005524">
    <property type="term" value="F:ATP binding"/>
    <property type="evidence" value="ECO:0007669"/>
    <property type="project" value="UniProtKB-KW"/>
</dbReference>
<accession>A0AA41YZS2</accession>
<dbReference type="AlphaFoldDB" id="A0AA41YZS2"/>
<gene>
    <name evidence="2" type="ORF">M8523_26675</name>
</gene>
<keyword evidence="2" id="KW-0547">Nucleotide-binding</keyword>
<dbReference type="InterPro" id="IPR003594">
    <property type="entry name" value="HATPase_dom"/>
</dbReference>
<dbReference type="EMBL" id="JAMOIM010000028">
    <property type="protein sequence ID" value="MCW6511564.1"/>
    <property type="molecule type" value="Genomic_DNA"/>
</dbReference>
<sequence length="136" mass="14421">MSDRVDAIVTIKEQTDILHARSAGREVARQLGFGTVDQTRLATAISEMARNALNYGKGGTCTIVTEKGQDGRLTIRVLVEDHGPGIADVALALKPGFSSGGGLGQGLPAVRRLMDHLEIDSQPGRTTVVATMSRRP</sequence>
<comment type="caution">
    <text evidence="2">The sequence shown here is derived from an EMBL/GenBank/DDBJ whole genome shotgun (WGS) entry which is preliminary data.</text>
</comment>
<keyword evidence="3" id="KW-1185">Reference proteome</keyword>
<dbReference type="Pfam" id="PF13581">
    <property type="entry name" value="HATPase_c_2"/>
    <property type="match status" value="1"/>
</dbReference>
<reference evidence="2" key="1">
    <citation type="submission" date="2022-05" db="EMBL/GenBank/DDBJ databases">
        <authorList>
            <person name="Pankratov T."/>
        </authorList>
    </citation>
    <scope>NUCLEOTIDE SEQUENCE</scope>
    <source>
        <strain evidence="2">BP6-180914</strain>
    </source>
</reference>
<evidence type="ECO:0000259" key="1">
    <source>
        <dbReference type="SMART" id="SM00387"/>
    </source>
</evidence>